<comment type="caution">
    <text evidence="2">The sequence shown here is derived from an EMBL/GenBank/DDBJ whole genome shotgun (WGS) entry which is preliminary data.</text>
</comment>
<protein>
    <submittedName>
        <fullName evidence="2">Catechol 2,3-dioxygenase-like lactoylglutathione lyase family enzyme</fullName>
    </submittedName>
</protein>
<dbReference type="RefSeq" id="WP_209687187.1">
    <property type="nucleotide sequence ID" value="NZ_JAGGLU010000010.1"/>
</dbReference>
<dbReference type="InterPro" id="IPR004360">
    <property type="entry name" value="Glyas_Fos-R_dOase_dom"/>
</dbReference>
<dbReference type="InterPro" id="IPR029068">
    <property type="entry name" value="Glyas_Bleomycin-R_OHBP_Dase"/>
</dbReference>
<dbReference type="Proteomes" id="UP001519292">
    <property type="component" value="Unassembled WGS sequence"/>
</dbReference>
<name>A0ABS4MFI0_9LACO</name>
<organism evidence="2 3">
    <name type="scientific">Lactobacillus colini</name>
    <dbReference type="NCBI Taxonomy" id="1819254"/>
    <lineage>
        <taxon>Bacteria</taxon>
        <taxon>Bacillati</taxon>
        <taxon>Bacillota</taxon>
        <taxon>Bacilli</taxon>
        <taxon>Lactobacillales</taxon>
        <taxon>Lactobacillaceae</taxon>
        <taxon>Lactobacillus</taxon>
    </lineage>
</organism>
<gene>
    <name evidence="2" type="ORF">J2Z60_001637</name>
</gene>
<keyword evidence="3" id="KW-1185">Reference proteome</keyword>
<proteinExistence type="predicted"/>
<feature type="domain" description="VOC" evidence="1">
    <location>
        <begin position="5"/>
        <end position="126"/>
    </location>
</feature>
<sequence>MKFNSLMHVGIICKDWDNMVDFYENKLGFKKKVEVKYKEYKDRMDRPEQAKKAETMPDGVMYAYFEIAPGQFIEMYPNEDNLLEDVAWHTRTGLFHFSLTVDDIQETYDEFVKKHTNLVLGSYSTE</sequence>
<dbReference type="Gene3D" id="3.10.180.10">
    <property type="entry name" value="2,3-Dihydroxybiphenyl 1,2-Dioxygenase, domain 1"/>
    <property type="match status" value="1"/>
</dbReference>
<dbReference type="InterPro" id="IPR037523">
    <property type="entry name" value="VOC_core"/>
</dbReference>
<dbReference type="EMBL" id="JAGGLU010000010">
    <property type="protein sequence ID" value="MBP2058452.1"/>
    <property type="molecule type" value="Genomic_DNA"/>
</dbReference>
<dbReference type="CDD" id="cd06587">
    <property type="entry name" value="VOC"/>
    <property type="match status" value="1"/>
</dbReference>
<evidence type="ECO:0000313" key="2">
    <source>
        <dbReference type="EMBL" id="MBP2058452.1"/>
    </source>
</evidence>
<dbReference type="PROSITE" id="PS51819">
    <property type="entry name" value="VOC"/>
    <property type="match status" value="1"/>
</dbReference>
<evidence type="ECO:0000313" key="3">
    <source>
        <dbReference type="Proteomes" id="UP001519292"/>
    </source>
</evidence>
<evidence type="ECO:0000259" key="1">
    <source>
        <dbReference type="PROSITE" id="PS51819"/>
    </source>
</evidence>
<reference evidence="2 3" key="1">
    <citation type="submission" date="2021-03" db="EMBL/GenBank/DDBJ databases">
        <title>Genomic Encyclopedia of Type Strains, Phase IV (KMG-IV): sequencing the most valuable type-strain genomes for metagenomic binning, comparative biology and taxonomic classification.</title>
        <authorList>
            <person name="Goeker M."/>
        </authorList>
    </citation>
    <scope>NUCLEOTIDE SEQUENCE [LARGE SCALE GENOMIC DNA]</scope>
    <source>
        <strain evidence="2 3">DSM 101872</strain>
    </source>
</reference>
<accession>A0ABS4MFI0</accession>
<dbReference type="Pfam" id="PF00903">
    <property type="entry name" value="Glyoxalase"/>
    <property type="match status" value="1"/>
</dbReference>
<dbReference type="SUPFAM" id="SSF54593">
    <property type="entry name" value="Glyoxalase/Bleomycin resistance protein/Dihydroxybiphenyl dioxygenase"/>
    <property type="match status" value="1"/>
</dbReference>